<feature type="domain" description="DUF4367" evidence="2">
    <location>
        <begin position="109"/>
        <end position="218"/>
    </location>
</feature>
<name>A0A9D2R959_9FIRM</name>
<evidence type="ECO:0000259" key="2">
    <source>
        <dbReference type="Pfam" id="PF14285"/>
    </source>
</evidence>
<dbReference type="Proteomes" id="UP000823850">
    <property type="component" value="Unassembled WGS sequence"/>
</dbReference>
<protein>
    <submittedName>
        <fullName evidence="3">DUF4367 domain-containing protein</fullName>
    </submittedName>
</protein>
<dbReference type="InterPro" id="IPR025377">
    <property type="entry name" value="DUF4367"/>
</dbReference>
<gene>
    <name evidence="3" type="ORF">H9913_11795</name>
</gene>
<evidence type="ECO:0000313" key="3">
    <source>
        <dbReference type="EMBL" id="HJD40700.1"/>
    </source>
</evidence>
<reference evidence="3" key="1">
    <citation type="journal article" date="2021" name="PeerJ">
        <title>Extensive microbial diversity within the chicken gut microbiome revealed by metagenomics and culture.</title>
        <authorList>
            <person name="Gilroy R."/>
            <person name="Ravi A."/>
            <person name="Getino M."/>
            <person name="Pursley I."/>
            <person name="Horton D.L."/>
            <person name="Alikhan N.F."/>
            <person name="Baker D."/>
            <person name="Gharbi K."/>
            <person name="Hall N."/>
            <person name="Watson M."/>
            <person name="Adriaenssens E.M."/>
            <person name="Foster-Nyarko E."/>
            <person name="Jarju S."/>
            <person name="Secka A."/>
            <person name="Antonio M."/>
            <person name="Oren A."/>
            <person name="Chaudhuri R.R."/>
            <person name="La Ragione R."/>
            <person name="Hildebrand F."/>
            <person name="Pallen M.J."/>
        </authorList>
    </citation>
    <scope>NUCLEOTIDE SEQUENCE</scope>
    <source>
        <strain evidence="3">ChiW19-6364</strain>
    </source>
</reference>
<proteinExistence type="predicted"/>
<accession>A0A9D2R959</accession>
<dbReference type="AlphaFoldDB" id="A0A9D2R959"/>
<keyword evidence="1" id="KW-0472">Membrane</keyword>
<reference evidence="3" key="2">
    <citation type="submission" date="2021-04" db="EMBL/GenBank/DDBJ databases">
        <authorList>
            <person name="Gilroy R."/>
        </authorList>
    </citation>
    <scope>NUCLEOTIDE SEQUENCE</scope>
    <source>
        <strain evidence="3">ChiW19-6364</strain>
    </source>
</reference>
<keyword evidence="1" id="KW-1133">Transmembrane helix</keyword>
<sequence>MKLEDLKKDMPRTPDFIHEMIREEVERQIKDDKVLHISERKRILHMGKTAAAAVVCALAVSTAVYAGSRLYHMYLEKTGKYSTSVGIETEKEQEEISLPEKIHDIEIQADYIPEGMEWSDESHLTYSENPYNGGFTISSVLMDKEDLEAVLVDTGVVESEERVFGKYSGVYLRYQNLTEDASFDQRIYLLCPEEYRVVILYIGDDVSKEEAVKFAENLTVAEKDTMVETGGLYTWSEYVSPEVYDEGEEICKEVEEENLPVYKTGEKFHITALAEDTEGNSFMADPIAVTVDSVQTADDLKLLEGKEIPEEWTKAVDSQGKLVNNHLSYIKSGDGVSTLDQIVKRESVKQKLVYTTVTYTNETDSELDHILYLGNLVLLDHQNGKYRIYDPEEKSGNGYDFVEGDGAAGIGEMRYFSVKEEYGNGGNYISSLKPGESIQIEMAWIVNESDLGDMYLDLQEEGSTYNISEAMKNTGVVYIGQ</sequence>
<evidence type="ECO:0000256" key="1">
    <source>
        <dbReference type="SAM" id="Phobius"/>
    </source>
</evidence>
<feature type="transmembrane region" description="Helical" evidence="1">
    <location>
        <begin position="50"/>
        <end position="68"/>
    </location>
</feature>
<dbReference type="EMBL" id="DWUX01000208">
    <property type="protein sequence ID" value="HJD40700.1"/>
    <property type="molecule type" value="Genomic_DNA"/>
</dbReference>
<evidence type="ECO:0000313" key="4">
    <source>
        <dbReference type="Proteomes" id="UP000823850"/>
    </source>
</evidence>
<comment type="caution">
    <text evidence="3">The sequence shown here is derived from an EMBL/GenBank/DDBJ whole genome shotgun (WGS) entry which is preliminary data.</text>
</comment>
<keyword evidence="1" id="KW-0812">Transmembrane</keyword>
<organism evidence="3 4">
    <name type="scientific">Candidatus Blautia stercoripullorum</name>
    <dbReference type="NCBI Taxonomy" id="2838502"/>
    <lineage>
        <taxon>Bacteria</taxon>
        <taxon>Bacillati</taxon>
        <taxon>Bacillota</taxon>
        <taxon>Clostridia</taxon>
        <taxon>Lachnospirales</taxon>
        <taxon>Lachnospiraceae</taxon>
        <taxon>Blautia</taxon>
    </lineage>
</organism>
<dbReference type="Pfam" id="PF14285">
    <property type="entry name" value="DUF4367"/>
    <property type="match status" value="1"/>
</dbReference>